<evidence type="ECO:0000256" key="1">
    <source>
        <dbReference type="SAM" id="Phobius"/>
    </source>
</evidence>
<dbReference type="PANTHER" id="PTHR47027:SF26">
    <property type="entry name" value="REVERSE TRANSCRIPTASE DOMAIN-CONTAINING PROTEIN"/>
    <property type="match status" value="1"/>
</dbReference>
<reference evidence="5" key="1">
    <citation type="submission" date="2016-06" db="UniProtKB">
        <authorList>
            <consortium name="WormBaseParasite"/>
        </authorList>
    </citation>
    <scope>IDENTIFICATION</scope>
</reference>
<dbReference type="Pfam" id="PF00078">
    <property type="entry name" value="RVT_1"/>
    <property type="match status" value="1"/>
</dbReference>
<dbReference type="InterPro" id="IPR000477">
    <property type="entry name" value="RT_dom"/>
</dbReference>
<keyword evidence="4" id="KW-1185">Reference proteome</keyword>
<sequence>MRTHQYTTFVDLTKAFDTVNRDGLWKVMQKFGCPARFTHMVRQLHDRMTASVTVNETVSEAFAVTNGLKRDCVLVLTLFSLMFSAMLMDAYHDKQPAIRIAYGNDGQLLYSWRMQASTRVSTGAVHDFSLRGRLCP</sequence>
<dbReference type="PANTHER" id="PTHR47027">
    <property type="entry name" value="REVERSE TRANSCRIPTASE DOMAIN-CONTAINING PROTEIN"/>
    <property type="match status" value="1"/>
</dbReference>
<proteinExistence type="predicted"/>
<dbReference type="Proteomes" id="UP000275846">
    <property type="component" value="Unassembled WGS sequence"/>
</dbReference>
<protein>
    <submittedName>
        <fullName evidence="5">Reverse transcriptase domain-containing protein</fullName>
    </submittedName>
</protein>
<name>A0A183SII7_SCHSO</name>
<evidence type="ECO:0000259" key="2">
    <source>
        <dbReference type="Pfam" id="PF00078"/>
    </source>
</evidence>
<keyword evidence="1" id="KW-1133">Transmembrane helix</keyword>
<keyword evidence="1" id="KW-0812">Transmembrane</keyword>
<evidence type="ECO:0000313" key="4">
    <source>
        <dbReference type="Proteomes" id="UP000275846"/>
    </source>
</evidence>
<dbReference type="AlphaFoldDB" id="A0A183SII7"/>
<dbReference type="OrthoDB" id="6255742at2759"/>
<gene>
    <name evidence="3" type="ORF">SSLN_LOCUS4035</name>
</gene>
<evidence type="ECO:0000313" key="5">
    <source>
        <dbReference type="WBParaSite" id="SSLN_0000417901-mRNA-1"/>
    </source>
</evidence>
<keyword evidence="1" id="KW-0472">Membrane</keyword>
<reference evidence="3 4" key="2">
    <citation type="submission" date="2018-11" db="EMBL/GenBank/DDBJ databases">
        <authorList>
            <consortium name="Pathogen Informatics"/>
        </authorList>
    </citation>
    <scope>NUCLEOTIDE SEQUENCE [LARGE SCALE GENOMIC DNA]</scope>
    <source>
        <strain evidence="3 4">NST_G2</strain>
    </source>
</reference>
<dbReference type="WBParaSite" id="SSLN_0000417901-mRNA-1">
    <property type="protein sequence ID" value="SSLN_0000417901-mRNA-1"/>
    <property type="gene ID" value="SSLN_0000417901"/>
</dbReference>
<evidence type="ECO:0000313" key="3">
    <source>
        <dbReference type="EMBL" id="VDL90420.1"/>
    </source>
</evidence>
<feature type="transmembrane region" description="Helical" evidence="1">
    <location>
        <begin position="73"/>
        <end position="91"/>
    </location>
</feature>
<dbReference type="EMBL" id="UYSU01032724">
    <property type="protein sequence ID" value="VDL90420.1"/>
    <property type="molecule type" value="Genomic_DNA"/>
</dbReference>
<accession>A0A183SII7</accession>
<feature type="domain" description="Reverse transcriptase" evidence="2">
    <location>
        <begin position="3"/>
        <end position="92"/>
    </location>
</feature>
<organism evidence="5">
    <name type="scientific">Schistocephalus solidus</name>
    <name type="common">Tapeworm</name>
    <dbReference type="NCBI Taxonomy" id="70667"/>
    <lineage>
        <taxon>Eukaryota</taxon>
        <taxon>Metazoa</taxon>
        <taxon>Spiralia</taxon>
        <taxon>Lophotrochozoa</taxon>
        <taxon>Platyhelminthes</taxon>
        <taxon>Cestoda</taxon>
        <taxon>Eucestoda</taxon>
        <taxon>Diphyllobothriidea</taxon>
        <taxon>Diphyllobothriidae</taxon>
        <taxon>Schistocephalus</taxon>
    </lineage>
</organism>